<accession>A0A9W8K4U3</accession>
<keyword evidence="2" id="KW-1185">Reference proteome</keyword>
<proteinExistence type="predicted"/>
<dbReference type="AlphaFoldDB" id="A0A9W8K4U3"/>
<gene>
    <name evidence="1" type="ORF">NLJ89_g3484</name>
</gene>
<evidence type="ECO:0000313" key="1">
    <source>
        <dbReference type="EMBL" id="KAJ3512502.1"/>
    </source>
</evidence>
<dbReference type="Proteomes" id="UP001148786">
    <property type="component" value="Unassembled WGS sequence"/>
</dbReference>
<organism evidence="1 2">
    <name type="scientific">Agrocybe chaxingu</name>
    <dbReference type="NCBI Taxonomy" id="84603"/>
    <lineage>
        <taxon>Eukaryota</taxon>
        <taxon>Fungi</taxon>
        <taxon>Dikarya</taxon>
        <taxon>Basidiomycota</taxon>
        <taxon>Agaricomycotina</taxon>
        <taxon>Agaricomycetes</taxon>
        <taxon>Agaricomycetidae</taxon>
        <taxon>Agaricales</taxon>
        <taxon>Agaricineae</taxon>
        <taxon>Strophariaceae</taxon>
        <taxon>Agrocybe</taxon>
    </lineage>
</organism>
<evidence type="ECO:0000313" key="2">
    <source>
        <dbReference type="Proteomes" id="UP001148786"/>
    </source>
</evidence>
<reference evidence="1" key="1">
    <citation type="submission" date="2022-07" db="EMBL/GenBank/DDBJ databases">
        <title>Genome Sequence of Agrocybe chaxingu.</title>
        <authorList>
            <person name="Buettner E."/>
        </authorList>
    </citation>
    <scope>NUCLEOTIDE SEQUENCE</scope>
    <source>
        <strain evidence="1">MP-N11</strain>
    </source>
</reference>
<dbReference type="EMBL" id="JANKHO010000253">
    <property type="protein sequence ID" value="KAJ3512502.1"/>
    <property type="molecule type" value="Genomic_DNA"/>
</dbReference>
<name>A0A9W8K4U3_9AGAR</name>
<protein>
    <submittedName>
        <fullName evidence="1">Uncharacterized protein</fullName>
    </submittedName>
</protein>
<sequence length="119" mass="13691">MGPSYDLLWGLRDEVMLLATKFKLKKLIIRFELHGSDFSLPIRLGELDTLFETEDFFLTPEKLSIQILMFVEDPTTIHKRDRLQSGLEEGCYDECQRIQQAPGLVFNCSAALETAHLGW</sequence>
<dbReference type="OrthoDB" id="10520129at2759"/>
<comment type="caution">
    <text evidence="1">The sequence shown here is derived from an EMBL/GenBank/DDBJ whole genome shotgun (WGS) entry which is preliminary data.</text>
</comment>